<gene>
    <name evidence="1" type="ORF">NDO55_08000</name>
</gene>
<accession>A0A9X2EGU4</accession>
<comment type="caution">
    <text evidence="1">The sequence shown here is derived from an EMBL/GenBank/DDBJ whole genome shotgun (WGS) entry which is preliminary data.</text>
</comment>
<dbReference type="Pfam" id="PF12276">
    <property type="entry name" value="DUF3617"/>
    <property type="match status" value="1"/>
</dbReference>
<name>A0A9X2EGU4_9SPHN</name>
<dbReference type="EMBL" id="JAMSHT010000001">
    <property type="protein sequence ID" value="MCM8557760.1"/>
    <property type="molecule type" value="Genomic_DNA"/>
</dbReference>
<dbReference type="Proteomes" id="UP001155128">
    <property type="component" value="Unassembled WGS sequence"/>
</dbReference>
<protein>
    <submittedName>
        <fullName evidence="1">DUF3617 domain-containing protein</fullName>
    </submittedName>
</protein>
<proteinExistence type="predicted"/>
<reference evidence="1" key="1">
    <citation type="submission" date="2022-06" db="EMBL/GenBank/DDBJ databases">
        <title>Sphingomicrobium sedimins sp. nov., a marine bacterium isolated from tidal flat.</title>
        <authorList>
            <person name="Kim C.-H."/>
            <person name="Yoo Y."/>
            <person name="Kim J.-J."/>
        </authorList>
    </citation>
    <scope>NUCLEOTIDE SEQUENCE</scope>
    <source>
        <strain evidence="1">GRR-S6-50</strain>
    </source>
</reference>
<dbReference type="RefSeq" id="WP_252114105.1">
    <property type="nucleotide sequence ID" value="NZ_JAMSHT010000001.1"/>
</dbReference>
<dbReference type="InterPro" id="IPR022061">
    <property type="entry name" value="DUF3617"/>
</dbReference>
<keyword evidence="2" id="KW-1185">Reference proteome</keyword>
<dbReference type="AlphaFoldDB" id="A0A9X2EGU4"/>
<organism evidence="1 2">
    <name type="scientific">Sphingomicrobium sediminis</name>
    <dbReference type="NCBI Taxonomy" id="2950949"/>
    <lineage>
        <taxon>Bacteria</taxon>
        <taxon>Pseudomonadati</taxon>
        <taxon>Pseudomonadota</taxon>
        <taxon>Alphaproteobacteria</taxon>
        <taxon>Sphingomonadales</taxon>
        <taxon>Sphingomonadaceae</taxon>
        <taxon>Sphingomicrobium</taxon>
    </lineage>
</organism>
<dbReference type="PROSITE" id="PS51257">
    <property type="entry name" value="PROKAR_LIPOPROTEIN"/>
    <property type="match status" value="1"/>
</dbReference>
<sequence length="194" mass="21144">MKRGFGCGRVRLHSIIIGGIMLASCGAPQDEADRILTEEEVESRIDRAIADGEFLAPGRWETRISFVSIPGLSANMVEARNRAMGNDASATCLAAEQAERSDARFITGDDQDCTYRSFELEGGRIDARLTCSVQGLAMETHLSGEYGPERYAVDMEMRNDTFGEQAMTLRIEANRAGDCFPAPVETPDTPQGEG</sequence>
<evidence type="ECO:0000313" key="1">
    <source>
        <dbReference type="EMBL" id="MCM8557760.1"/>
    </source>
</evidence>
<evidence type="ECO:0000313" key="2">
    <source>
        <dbReference type="Proteomes" id="UP001155128"/>
    </source>
</evidence>